<dbReference type="EMBL" id="JBCEZU010000002">
    <property type="protein sequence ID" value="KAK9541961.1"/>
    <property type="molecule type" value="Genomic_DNA"/>
</dbReference>
<keyword evidence="3" id="KW-1185">Reference proteome</keyword>
<feature type="region of interest" description="Disordered" evidence="1">
    <location>
        <begin position="33"/>
        <end position="65"/>
    </location>
</feature>
<evidence type="ECO:0000256" key="1">
    <source>
        <dbReference type="SAM" id="MobiDB-lite"/>
    </source>
</evidence>
<evidence type="ECO:0000313" key="3">
    <source>
        <dbReference type="Proteomes" id="UP001488805"/>
    </source>
</evidence>
<feature type="compositionally biased region" description="Basic and acidic residues" evidence="1">
    <location>
        <begin position="33"/>
        <end position="61"/>
    </location>
</feature>
<gene>
    <name evidence="2" type="ORF">VZT92_001969</name>
</gene>
<name>A0AAW1G717_ZOAVI</name>
<sequence>MSSRLVKPAWIHLDKVNEKPSWGECYAAHDTDVPRSAMESKWDDFSSEEKDPVDPNDDGWRFPDPSSHVDLLPSPSASFSSPTLPWSPPHRAPWPRSCHRRARGDATSHPYKAKGHCQFRARDYRRCGGCCNCSQRRYKPRGYQPNVTSWEHLPVVIQPTKWYQVVGSMQCSHCRGEGRHQMTSWMCQSCQVPLCLMPYRNCYTKWHGQRC</sequence>
<proteinExistence type="predicted"/>
<protein>
    <submittedName>
        <fullName evidence="2">Uncharacterized protein</fullName>
    </submittedName>
</protein>
<reference evidence="2 3" key="1">
    <citation type="journal article" date="2024" name="Genome Biol. Evol.">
        <title>Chromosome-level genome assembly of the viviparous eelpout Zoarces viviparus.</title>
        <authorList>
            <person name="Fuhrmann N."/>
            <person name="Brasseur M.V."/>
            <person name="Bakowski C.E."/>
            <person name="Podsiadlowski L."/>
            <person name="Prost S."/>
            <person name="Krehenwinkel H."/>
            <person name="Mayer C."/>
        </authorList>
    </citation>
    <scope>NUCLEOTIDE SEQUENCE [LARGE SCALE GENOMIC DNA]</scope>
    <source>
        <strain evidence="2">NO-MEL_2022_Ind0_liver</strain>
    </source>
</reference>
<dbReference type="Proteomes" id="UP001488805">
    <property type="component" value="Unassembled WGS sequence"/>
</dbReference>
<accession>A0AAW1G717</accession>
<comment type="caution">
    <text evidence="2">The sequence shown here is derived from an EMBL/GenBank/DDBJ whole genome shotgun (WGS) entry which is preliminary data.</text>
</comment>
<evidence type="ECO:0000313" key="2">
    <source>
        <dbReference type="EMBL" id="KAK9541961.1"/>
    </source>
</evidence>
<organism evidence="2 3">
    <name type="scientific">Zoarces viviparus</name>
    <name type="common">Viviparous eelpout</name>
    <name type="synonym">Blennius viviparus</name>
    <dbReference type="NCBI Taxonomy" id="48416"/>
    <lineage>
        <taxon>Eukaryota</taxon>
        <taxon>Metazoa</taxon>
        <taxon>Chordata</taxon>
        <taxon>Craniata</taxon>
        <taxon>Vertebrata</taxon>
        <taxon>Euteleostomi</taxon>
        <taxon>Actinopterygii</taxon>
        <taxon>Neopterygii</taxon>
        <taxon>Teleostei</taxon>
        <taxon>Neoteleostei</taxon>
        <taxon>Acanthomorphata</taxon>
        <taxon>Eupercaria</taxon>
        <taxon>Perciformes</taxon>
        <taxon>Cottioidei</taxon>
        <taxon>Zoarcales</taxon>
        <taxon>Zoarcidae</taxon>
        <taxon>Zoarcinae</taxon>
        <taxon>Zoarces</taxon>
    </lineage>
</organism>
<dbReference type="AlphaFoldDB" id="A0AAW1G717"/>